<comment type="caution">
    <text evidence="1">The sequence shown here is derived from an EMBL/GenBank/DDBJ whole genome shotgun (WGS) entry which is preliminary data.</text>
</comment>
<name>A0A9K3J693_HELAN</name>
<proteinExistence type="predicted"/>
<keyword evidence="2" id="KW-1185">Reference proteome</keyword>
<reference evidence="1" key="2">
    <citation type="submission" date="2020-06" db="EMBL/GenBank/DDBJ databases">
        <title>Helianthus annuus Genome sequencing and assembly Release 2.</title>
        <authorList>
            <person name="Gouzy J."/>
            <person name="Langlade N."/>
            <person name="Munos S."/>
        </authorList>
    </citation>
    <scope>NUCLEOTIDE SEQUENCE</scope>
    <source>
        <tissue evidence="1">Leaves</tissue>
    </source>
</reference>
<dbReference type="Gramene" id="mRNA:HanXRQr2_Chr04g0159351">
    <property type="protein sequence ID" value="mRNA:HanXRQr2_Chr04g0159351"/>
    <property type="gene ID" value="HanXRQr2_Chr04g0159351"/>
</dbReference>
<accession>A0A9K3J693</accession>
<dbReference type="Proteomes" id="UP000215914">
    <property type="component" value="Unassembled WGS sequence"/>
</dbReference>
<protein>
    <submittedName>
        <fullName evidence="1">Uncharacterized protein</fullName>
    </submittedName>
</protein>
<sequence length="106" mass="11745">MRDGQVMSALDFIKSDDTFDVVFVDGEAAEGDDGVVRGAEHRFKGSTYVSVPNVKGFVKVAASKASTRRKGAGQPSSSETVDLSDDVEILKMWQFQLRGRRESYHW</sequence>
<gene>
    <name evidence="1" type="ORF">HanXRQr2_Chr04g0159351</name>
</gene>
<dbReference type="EMBL" id="MNCJ02000319">
    <property type="protein sequence ID" value="KAF5809621.1"/>
    <property type="molecule type" value="Genomic_DNA"/>
</dbReference>
<evidence type="ECO:0000313" key="2">
    <source>
        <dbReference type="Proteomes" id="UP000215914"/>
    </source>
</evidence>
<reference evidence="1" key="1">
    <citation type="journal article" date="2017" name="Nature">
        <title>The sunflower genome provides insights into oil metabolism, flowering and Asterid evolution.</title>
        <authorList>
            <person name="Badouin H."/>
            <person name="Gouzy J."/>
            <person name="Grassa C.J."/>
            <person name="Murat F."/>
            <person name="Staton S.E."/>
            <person name="Cottret L."/>
            <person name="Lelandais-Briere C."/>
            <person name="Owens G.L."/>
            <person name="Carrere S."/>
            <person name="Mayjonade B."/>
            <person name="Legrand L."/>
            <person name="Gill N."/>
            <person name="Kane N.C."/>
            <person name="Bowers J.E."/>
            <person name="Hubner S."/>
            <person name="Bellec A."/>
            <person name="Berard A."/>
            <person name="Berges H."/>
            <person name="Blanchet N."/>
            <person name="Boniface M.C."/>
            <person name="Brunel D."/>
            <person name="Catrice O."/>
            <person name="Chaidir N."/>
            <person name="Claudel C."/>
            <person name="Donnadieu C."/>
            <person name="Faraut T."/>
            <person name="Fievet G."/>
            <person name="Helmstetter N."/>
            <person name="King M."/>
            <person name="Knapp S.J."/>
            <person name="Lai Z."/>
            <person name="Le Paslier M.C."/>
            <person name="Lippi Y."/>
            <person name="Lorenzon L."/>
            <person name="Mandel J.R."/>
            <person name="Marage G."/>
            <person name="Marchand G."/>
            <person name="Marquand E."/>
            <person name="Bret-Mestries E."/>
            <person name="Morien E."/>
            <person name="Nambeesan S."/>
            <person name="Nguyen T."/>
            <person name="Pegot-Espagnet P."/>
            <person name="Pouilly N."/>
            <person name="Raftis F."/>
            <person name="Sallet E."/>
            <person name="Schiex T."/>
            <person name="Thomas J."/>
            <person name="Vandecasteele C."/>
            <person name="Vares D."/>
            <person name="Vear F."/>
            <person name="Vautrin S."/>
            <person name="Crespi M."/>
            <person name="Mangin B."/>
            <person name="Burke J.M."/>
            <person name="Salse J."/>
            <person name="Munos S."/>
            <person name="Vincourt P."/>
            <person name="Rieseberg L.H."/>
            <person name="Langlade N.B."/>
        </authorList>
    </citation>
    <scope>NUCLEOTIDE SEQUENCE</scope>
    <source>
        <tissue evidence="1">Leaves</tissue>
    </source>
</reference>
<dbReference type="AlphaFoldDB" id="A0A9K3J693"/>
<evidence type="ECO:0000313" key="1">
    <source>
        <dbReference type="EMBL" id="KAF5809621.1"/>
    </source>
</evidence>
<organism evidence="1 2">
    <name type="scientific">Helianthus annuus</name>
    <name type="common">Common sunflower</name>
    <dbReference type="NCBI Taxonomy" id="4232"/>
    <lineage>
        <taxon>Eukaryota</taxon>
        <taxon>Viridiplantae</taxon>
        <taxon>Streptophyta</taxon>
        <taxon>Embryophyta</taxon>
        <taxon>Tracheophyta</taxon>
        <taxon>Spermatophyta</taxon>
        <taxon>Magnoliopsida</taxon>
        <taxon>eudicotyledons</taxon>
        <taxon>Gunneridae</taxon>
        <taxon>Pentapetalae</taxon>
        <taxon>asterids</taxon>
        <taxon>campanulids</taxon>
        <taxon>Asterales</taxon>
        <taxon>Asteraceae</taxon>
        <taxon>Asteroideae</taxon>
        <taxon>Heliantheae alliance</taxon>
        <taxon>Heliantheae</taxon>
        <taxon>Helianthus</taxon>
    </lineage>
</organism>